<dbReference type="RefSeq" id="WP_273602285.1">
    <property type="nucleotide sequence ID" value="NZ_JAQQXT010000019.1"/>
</dbReference>
<dbReference type="Proteomes" id="UP001221189">
    <property type="component" value="Unassembled WGS sequence"/>
</dbReference>
<accession>A0ABT5KL76</accession>
<proteinExistence type="predicted"/>
<keyword evidence="2" id="KW-0489">Methyltransferase</keyword>
<dbReference type="Gene3D" id="3.40.50.150">
    <property type="entry name" value="Vaccinia Virus protein VP39"/>
    <property type="match status" value="1"/>
</dbReference>
<dbReference type="InterPro" id="IPR013216">
    <property type="entry name" value="Methyltransf_11"/>
</dbReference>
<keyword evidence="3" id="KW-1185">Reference proteome</keyword>
<comment type="caution">
    <text evidence="2">The sequence shown here is derived from an EMBL/GenBank/DDBJ whole genome shotgun (WGS) entry which is preliminary data.</text>
</comment>
<dbReference type="InterPro" id="IPR029063">
    <property type="entry name" value="SAM-dependent_MTases_sf"/>
</dbReference>
<keyword evidence="2" id="KW-0808">Transferase</keyword>
<evidence type="ECO:0000313" key="2">
    <source>
        <dbReference type="EMBL" id="MDC8774259.1"/>
    </source>
</evidence>
<sequence length="222" mass="25026">MSSASGPQQATKTYQDIVPDYQTYLGYQTDKWASHEISVPKWELGQQRYLNATFADLPHDLRIADIACGDGVGLRHFKKMGFTNLVGVELNPAKLEMARQSGYPVMECDMHDLGCFENESLHIVYSSHSLEHAYEPAKVLAEFHRILHAEGALLVVLPYPDPGNWNDEAHGAKYELGTPIEDEGATVIRYFESAGFKLLKVSFDSYREPEIWLQFTKQVAEA</sequence>
<dbReference type="PANTHER" id="PTHR43861:SF1">
    <property type="entry name" value="TRANS-ACONITATE 2-METHYLTRANSFERASE"/>
    <property type="match status" value="1"/>
</dbReference>
<feature type="domain" description="Methyltransferase type 11" evidence="1">
    <location>
        <begin position="65"/>
        <end position="154"/>
    </location>
</feature>
<reference evidence="2 3" key="1">
    <citation type="submission" date="2022-10" db="EMBL/GenBank/DDBJ databases">
        <title>Paucibacter sp. hw1 Genome sequencing.</title>
        <authorList>
            <person name="Park S."/>
        </authorList>
    </citation>
    <scope>NUCLEOTIDE SEQUENCE [LARGE SCALE GENOMIC DNA]</scope>
    <source>
        <strain evidence="3">hw1</strain>
    </source>
</reference>
<dbReference type="GO" id="GO:0032259">
    <property type="term" value="P:methylation"/>
    <property type="evidence" value="ECO:0007669"/>
    <property type="project" value="UniProtKB-KW"/>
</dbReference>
<dbReference type="SUPFAM" id="SSF53335">
    <property type="entry name" value="S-adenosyl-L-methionine-dependent methyltransferases"/>
    <property type="match status" value="1"/>
</dbReference>
<dbReference type="Pfam" id="PF08241">
    <property type="entry name" value="Methyltransf_11"/>
    <property type="match status" value="1"/>
</dbReference>
<dbReference type="GO" id="GO:0008168">
    <property type="term" value="F:methyltransferase activity"/>
    <property type="evidence" value="ECO:0007669"/>
    <property type="project" value="UniProtKB-KW"/>
</dbReference>
<evidence type="ECO:0000259" key="1">
    <source>
        <dbReference type="Pfam" id="PF08241"/>
    </source>
</evidence>
<name>A0ABT5KL76_9BURK</name>
<dbReference type="EMBL" id="JAQQXT010000019">
    <property type="protein sequence ID" value="MDC8774259.1"/>
    <property type="molecule type" value="Genomic_DNA"/>
</dbReference>
<dbReference type="CDD" id="cd02440">
    <property type="entry name" value="AdoMet_MTases"/>
    <property type="match status" value="1"/>
</dbReference>
<gene>
    <name evidence="2" type="ORF">PRZ03_22070</name>
</gene>
<dbReference type="PANTHER" id="PTHR43861">
    <property type="entry name" value="TRANS-ACONITATE 2-METHYLTRANSFERASE-RELATED"/>
    <property type="match status" value="1"/>
</dbReference>
<organism evidence="2 3">
    <name type="scientific">Roseateles albus</name>
    <dbReference type="NCBI Taxonomy" id="2987525"/>
    <lineage>
        <taxon>Bacteria</taxon>
        <taxon>Pseudomonadati</taxon>
        <taxon>Pseudomonadota</taxon>
        <taxon>Betaproteobacteria</taxon>
        <taxon>Burkholderiales</taxon>
        <taxon>Sphaerotilaceae</taxon>
        <taxon>Roseateles</taxon>
    </lineage>
</organism>
<protein>
    <submittedName>
        <fullName evidence="2">Class I SAM-dependent methyltransferase</fullName>
    </submittedName>
</protein>
<evidence type="ECO:0000313" key="3">
    <source>
        <dbReference type="Proteomes" id="UP001221189"/>
    </source>
</evidence>